<accession>A0AAD6HKE9</accession>
<dbReference type="PROSITE" id="PS50005">
    <property type="entry name" value="TPR"/>
    <property type="match status" value="1"/>
</dbReference>
<dbReference type="InterPro" id="IPR031350">
    <property type="entry name" value="Goodbye_dom"/>
</dbReference>
<evidence type="ECO:0000259" key="4">
    <source>
        <dbReference type="Pfam" id="PF24883"/>
    </source>
</evidence>
<dbReference type="InterPro" id="IPR011990">
    <property type="entry name" value="TPR-like_helical_dom_sf"/>
</dbReference>
<dbReference type="InterPro" id="IPR056884">
    <property type="entry name" value="NPHP3-like_N"/>
</dbReference>
<gene>
    <name evidence="5" type="ORF">N7493_006921</name>
</gene>
<reference evidence="5" key="2">
    <citation type="submission" date="2023-01" db="EMBL/GenBank/DDBJ databases">
        <authorList>
            <person name="Petersen C."/>
        </authorList>
    </citation>
    <scope>NUCLEOTIDE SEQUENCE</scope>
    <source>
        <strain evidence="5">IBT 17514</strain>
    </source>
</reference>
<keyword evidence="1" id="KW-0677">Repeat</keyword>
<keyword evidence="2" id="KW-0802">TPR repeat</keyword>
<evidence type="ECO:0000313" key="5">
    <source>
        <dbReference type="EMBL" id="KAJ5720043.1"/>
    </source>
</evidence>
<feature type="domain" description="Fungal STAND N-terminal Goodbye" evidence="3">
    <location>
        <begin position="45"/>
        <end position="144"/>
    </location>
</feature>
<sequence>MAEVAPYSLVPVGTDATANAKLAEAWKEMENRVQQLASLSCGETYQKDLKPEDVMRNLDKIQNGKKKSAISQTVKETFSNTLTAVAKVGGMVADAASQVFAPAGQCYNALNFVISAWQGYQAVFGTLNDLFDKCGQFLNRLHHYVAGKMNAKLTDVACQVLTLFVDVCDHAMGLRHSKAFKFKTFMKIAFFDQDDFAGLMGQMDGLTKKESLLVLAQTYQKASEAAENSKNTLGLLSEDKADRAEAKKATTDKSTLLNFLNFENTPDTWDSTARAPITTWATTYQNIRQHKVEGTGKWLLEDSSFKSWTQPMTDSPILALVGEEAAGKSYLASTVINNLRTHVSEQVETSRRLVAFYYVDKKKANAGIDALGKSLIWQFAESDPSYMQSAAATCRKSGSIDPTSILPRLLLENHEELENVDVTFFIVINKLGDKDEHVHPAVVKFLQKTARCKRRAVRVLFTCKQGTINRLKQDDIICPTISIHPRNAGDVKKFIDARMDTIDSLSDTRIDGVLELRKEIQEKLYEKTNGNYYMIDKTLTKISALDYDKDIYKALNNANQSVEDHITDDVLKLNQSLNNKEIQEMNEIILWITFAQERMSVDIMTAVLRFKNDAVSLRPLGERLKKKFLLFEIDNDGYVAFRSDKILGALPERAATTRDREKSNKDVNIGEIEILRHFLNSVCPPGLAEKLGMEQHFRSKLNNQQEQIFCEDKNTSHFQLAKVCLHALAGKAGENLRPLRGYASRQLLNHMSQVDLAEISPELKSEVGPDLVRVFRNQESIDNLLWATKPIPTFPPWFLEETQAKEIGRWLKNGSISASLKKDGKTWLEQLFEKAEGHQFHTLVRPAACRMAEYCFRQESNVEVTMSAFRSLKYYWYKLLTRAQIGTLDKAQSQDTSPYIISTVEDLCHSESLAFMQDAIWETQMAIVYSGFSHTSKAEVQCRKALNRDKRYWRASLLLCKVTESDTEAIDTLKKLMKRFEADPSLMKSNKKEYAEMAFILGNRYWSTERLDKAVEKFSQCIDQDPANYSYTRDILGRYQDAQRWDNVIELLERLRAKSHLTAMVVNLADETRFHVIVVHAVTATKKYSLLDQIYLDAIETAARNQNYNAAFYLRESYAGAIGVIPEFPLEKITTLLETAAKEDIPYTTLDATVAFFRVGYRLGRIYLDKAVEAKRVGNPELAVETLKKMSSVVPEQVNEDQMRLPLRLFSARYYKEQDDLVNARKMAHNTLKMAIELLQDDDESNDTLAYTKILHASIPFGDLKNVIAALAMLKFSEGNQFLIQCSCKCEMGWTSPGDMWWCMDCINMVLTPQCYEKVKSGTFYNNVCHKNHQHLHLPDWDKERMRKLPKGHVPWGDESLHLTDWKKYIIKNYIQLKK</sequence>
<evidence type="ECO:0000259" key="3">
    <source>
        <dbReference type="Pfam" id="PF17109"/>
    </source>
</evidence>
<evidence type="ECO:0000256" key="1">
    <source>
        <dbReference type="ARBA" id="ARBA00022737"/>
    </source>
</evidence>
<dbReference type="SUPFAM" id="SSF48452">
    <property type="entry name" value="TPR-like"/>
    <property type="match status" value="1"/>
</dbReference>
<protein>
    <recommendedName>
        <fullName evidence="7">Fungal STAND N-terminal Goodbye domain-containing protein</fullName>
    </recommendedName>
</protein>
<dbReference type="EMBL" id="JAQJAN010000009">
    <property type="protein sequence ID" value="KAJ5720043.1"/>
    <property type="molecule type" value="Genomic_DNA"/>
</dbReference>
<evidence type="ECO:0008006" key="7">
    <source>
        <dbReference type="Google" id="ProtNLM"/>
    </source>
</evidence>
<dbReference type="Pfam" id="PF24883">
    <property type="entry name" value="NPHP3_N"/>
    <property type="match status" value="1"/>
</dbReference>
<dbReference type="PANTHER" id="PTHR10039:SF17">
    <property type="entry name" value="FUNGAL STAND N-TERMINAL GOODBYE DOMAIN-CONTAINING PROTEIN-RELATED"/>
    <property type="match status" value="1"/>
</dbReference>
<feature type="repeat" description="TPR" evidence="2">
    <location>
        <begin position="995"/>
        <end position="1028"/>
    </location>
</feature>
<dbReference type="PANTHER" id="PTHR10039">
    <property type="entry name" value="AMELOGENIN"/>
    <property type="match status" value="1"/>
</dbReference>
<dbReference type="Proteomes" id="UP001215712">
    <property type="component" value="Unassembled WGS sequence"/>
</dbReference>
<evidence type="ECO:0000313" key="6">
    <source>
        <dbReference type="Proteomes" id="UP001215712"/>
    </source>
</evidence>
<proteinExistence type="predicted"/>
<organism evidence="5 6">
    <name type="scientific">Penicillium malachiteum</name>
    <dbReference type="NCBI Taxonomy" id="1324776"/>
    <lineage>
        <taxon>Eukaryota</taxon>
        <taxon>Fungi</taxon>
        <taxon>Dikarya</taxon>
        <taxon>Ascomycota</taxon>
        <taxon>Pezizomycotina</taxon>
        <taxon>Eurotiomycetes</taxon>
        <taxon>Eurotiomycetidae</taxon>
        <taxon>Eurotiales</taxon>
        <taxon>Aspergillaceae</taxon>
        <taxon>Penicillium</taxon>
    </lineage>
</organism>
<dbReference type="InterPro" id="IPR019734">
    <property type="entry name" value="TPR_rpt"/>
</dbReference>
<feature type="domain" description="Nephrocystin 3-like N-terminal" evidence="4">
    <location>
        <begin position="294"/>
        <end position="463"/>
    </location>
</feature>
<name>A0AAD6HKE9_9EURO</name>
<dbReference type="Gene3D" id="1.25.40.10">
    <property type="entry name" value="Tetratricopeptide repeat domain"/>
    <property type="match status" value="1"/>
</dbReference>
<reference evidence="5" key="1">
    <citation type="journal article" date="2023" name="IMA Fungus">
        <title>Comparative genomic study of the Penicillium genus elucidates a diverse pangenome and 15 lateral gene transfer events.</title>
        <authorList>
            <person name="Petersen C."/>
            <person name="Sorensen T."/>
            <person name="Nielsen M.R."/>
            <person name="Sondergaard T.E."/>
            <person name="Sorensen J.L."/>
            <person name="Fitzpatrick D.A."/>
            <person name="Frisvad J.C."/>
            <person name="Nielsen K.L."/>
        </authorList>
    </citation>
    <scope>NUCLEOTIDE SEQUENCE</scope>
    <source>
        <strain evidence="5">IBT 17514</strain>
    </source>
</reference>
<dbReference type="Pfam" id="PF17109">
    <property type="entry name" value="Goodbye"/>
    <property type="match status" value="1"/>
</dbReference>
<comment type="caution">
    <text evidence="5">The sequence shown here is derived from an EMBL/GenBank/DDBJ whole genome shotgun (WGS) entry which is preliminary data.</text>
</comment>
<keyword evidence="6" id="KW-1185">Reference proteome</keyword>
<evidence type="ECO:0000256" key="2">
    <source>
        <dbReference type="PROSITE-ProRule" id="PRU00339"/>
    </source>
</evidence>